<evidence type="ECO:0000259" key="4">
    <source>
        <dbReference type="Pfam" id="PF00144"/>
    </source>
</evidence>
<evidence type="ECO:0000256" key="2">
    <source>
        <dbReference type="ARBA" id="ARBA00022803"/>
    </source>
</evidence>
<dbReference type="Pfam" id="PF00144">
    <property type="entry name" value="Beta-lactamase"/>
    <property type="match status" value="1"/>
</dbReference>
<dbReference type="PROSITE" id="PS50293">
    <property type="entry name" value="TPR_REGION"/>
    <property type="match status" value="1"/>
</dbReference>
<feature type="domain" description="Beta-lactamase-related" evidence="4">
    <location>
        <begin position="49"/>
        <end position="346"/>
    </location>
</feature>
<dbReference type="OrthoDB" id="9793489at2"/>
<reference evidence="5 6" key="1">
    <citation type="submission" date="2019-04" db="EMBL/GenBank/DDBJ databases">
        <authorList>
            <person name="Liu A."/>
        </authorList>
    </citation>
    <scope>NUCLEOTIDE SEQUENCE [LARGE SCALE GENOMIC DNA]</scope>
    <source>
        <strain evidence="5 6">RZ03</strain>
    </source>
</reference>
<organism evidence="5 6">
    <name type="scientific">Flavivirga rizhaonensis</name>
    <dbReference type="NCBI Taxonomy" id="2559571"/>
    <lineage>
        <taxon>Bacteria</taxon>
        <taxon>Pseudomonadati</taxon>
        <taxon>Bacteroidota</taxon>
        <taxon>Flavobacteriia</taxon>
        <taxon>Flavobacteriales</taxon>
        <taxon>Flavobacteriaceae</taxon>
        <taxon>Flavivirga</taxon>
    </lineage>
</organism>
<gene>
    <name evidence="5" type="ORF">EM932_01000</name>
</gene>
<dbReference type="PANTHER" id="PTHR46825">
    <property type="entry name" value="D-ALANYL-D-ALANINE-CARBOXYPEPTIDASE/ENDOPEPTIDASE AMPH"/>
    <property type="match status" value="1"/>
</dbReference>
<name>A0A4S1E412_9FLAO</name>
<dbReference type="InterPro" id="IPR011990">
    <property type="entry name" value="TPR-like_helical_dom_sf"/>
</dbReference>
<dbReference type="PROSITE" id="PS50005">
    <property type="entry name" value="TPR"/>
    <property type="match status" value="1"/>
</dbReference>
<dbReference type="InterPro" id="IPR019734">
    <property type="entry name" value="TPR_rpt"/>
</dbReference>
<keyword evidence="6" id="KW-1185">Reference proteome</keyword>
<dbReference type="Gene3D" id="1.25.40.10">
    <property type="entry name" value="Tetratricopeptide repeat domain"/>
    <property type="match status" value="1"/>
</dbReference>
<dbReference type="SUPFAM" id="SSF56601">
    <property type="entry name" value="beta-lactamase/transpeptidase-like"/>
    <property type="match status" value="1"/>
</dbReference>
<sequence>MRKTILSTLILVLLLVTNTMYSQINKSNQKVIDKIKKYLIASEKNGLNGAVLIAKGNDILLNEGYGMANKEQQIKNTPQTVFKVGSVTKQFTAAAILKLEEQGKLKVEDFITKYFKDVPEDKKTINIHQLLTHTAGFVHDIGETDFDNIPTDEYFRRALTSKLLFKAGLKHEYTNVGYSLLARIIELASGQTYEAYLRENLFKPAGMYYTGYVLPNWSNLSIANGYIYNVINKGTSLDIHKKEGMVSWCLKGNGGIHSTQNDMYKWYQALISGKVLSKKSIEKLTKPYVLEYEGETSYYAYGWAIFKTVRGTKTVTHDGSDGTFFYDFRWFPEENITILYATNSYTRSNGEIPWIVDKMLFDVDYTPKEIKADFMTALFEFTKKFNGNQSDLTREVKSKFSKQLTSPSYLNRLSSIYARNNRMDIALPMAELNTILFPKNDNIWDTMGEIYYKNSYIDKAIKAYQKAINLNPKNTNAIAMVKKLQEKN</sequence>
<proteinExistence type="predicted"/>
<comment type="caution">
    <text evidence="5">The sequence shown here is derived from an EMBL/GenBank/DDBJ whole genome shotgun (WGS) entry which is preliminary data.</text>
</comment>
<dbReference type="Proteomes" id="UP000307602">
    <property type="component" value="Unassembled WGS sequence"/>
</dbReference>
<keyword evidence="1" id="KW-0677">Repeat</keyword>
<dbReference type="PANTHER" id="PTHR46825:SF9">
    <property type="entry name" value="BETA-LACTAMASE-RELATED DOMAIN-CONTAINING PROTEIN"/>
    <property type="match status" value="1"/>
</dbReference>
<evidence type="ECO:0000256" key="1">
    <source>
        <dbReference type="ARBA" id="ARBA00022737"/>
    </source>
</evidence>
<dbReference type="InterPro" id="IPR013105">
    <property type="entry name" value="TPR_2"/>
</dbReference>
<dbReference type="Pfam" id="PF07719">
    <property type="entry name" value="TPR_2"/>
    <property type="match status" value="1"/>
</dbReference>
<feature type="repeat" description="TPR" evidence="3">
    <location>
        <begin position="441"/>
        <end position="474"/>
    </location>
</feature>
<dbReference type="SUPFAM" id="SSF48452">
    <property type="entry name" value="TPR-like"/>
    <property type="match status" value="1"/>
</dbReference>
<dbReference type="InterPro" id="IPR012338">
    <property type="entry name" value="Beta-lactam/transpept-like"/>
</dbReference>
<keyword evidence="5" id="KW-0378">Hydrolase</keyword>
<dbReference type="InterPro" id="IPR050491">
    <property type="entry name" value="AmpC-like"/>
</dbReference>
<dbReference type="SMART" id="SM00028">
    <property type="entry name" value="TPR"/>
    <property type="match status" value="1"/>
</dbReference>
<protein>
    <submittedName>
        <fullName evidence="5">Serine hydrolase</fullName>
    </submittedName>
</protein>
<evidence type="ECO:0000313" key="6">
    <source>
        <dbReference type="Proteomes" id="UP000307602"/>
    </source>
</evidence>
<dbReference type="InterPro" id="IPR001466">
    <property type="entry name" value="Beta-lactam-related"/>
</dbReference>
<dbReference type="AlphaFoldDB" id="A0A4S1E412"/>
<accession>A0A4S1E412</accession>
<keyword evidence="2 3" id="KW-0802">TPR repeat</keyword>
<dbReference type="EMBL" id="SRSO01000001">
    <property type="protein sequence ID" value="TGV04732.1"/>
    <property type="molecule type" value="Genomic_DNA"/>
</dbReference>
<evidence type="ECO:0000256" key="3">
    <source>
        <dbReference type="PROSITE-ProRule" id="PRU00339"/>
    </source>
</evidence>
<evidence type="ECO:0000313" key="5">
    <source>
        <dbReference type="EMBL" id="TGV04732.1"/>
    </source>
</evidence>
<dbReference type="GO" id="GO:0016787">
    <property type="term" value="F:hydrolase activity"/>
    <property type="evidence" value="ECO:0007669"/>
    <property type="project" value="UniProtKB-KW"/>
</dbReference>
<dbReference type="RefSeq" id="WP_135874565.1">
    <property type="nucleotide sequence ID" value="NZ_SRSO01000001.1"/>
</dbReference>
<dbReference type="Gene3D" id="3.40.710.10">
    <property type="entry name" value="DD-peptidase/beta-lactamase superfamily"/>
    <property type="match status" value="1"/>
</dbReference>